<feature type="non-terminal residue" evidence="2">
    <location>
        <position position="326"/>
    </location>
</feature>
<dbReference type="InterPro" id="IPR021717">
    <property type="entry name" value="Nucleoporin_Nup160"/>
</dbReference>
<proteinExistence type="predicted"/>
<reference evidence="2" key="2">
    <citation type="submission" date="2022-01" db="EMBL/GenBank/DDBJ databases">
        <authorList>
            <person name="Yamashiro T."/>
            <person name="Shiraishi A."/>
            <person name="Satake H."/>
            <person name="Nakayama K."/>
        </authorList>
    </citation>
    <scope>NUCLEOTIDE SEQUENCE</scope>
</reference>
<sequence length="326" mass="37115">MYLYSRKLKSEAAGRGYEFTSFALQERLNCLSATINVLHLLSPNSAWISTLDPDADDYFSSDKTDSCMGIEELENEYILTSAEHLLSMKNIKWSFTGIERPPSNLIELLVQSNLYDMVFTVILRFYRGSTMKGELERVFTAMSRKCCLSRNDTNKHGLLVASKDEVAPAAQRSKGNDQWDTLKHYMGLYKSFHPRLPVIVAETLLSANSLMKLPLWLVKMFKGTLKGTWGMAGSESSPASLLQLYVDYGRYAEATNLVLHYLESVASLRPDEVIHRDKPFAVWLPYTTIERLKCKLEELINSGQMVAECEEQRNLLETALLKHFQL</sequence>
<feature type="domain" description="NUP160 C-terminal TPR" evidence="1">
    <location>
        <begin position="70"/>
        <end position="314"/>
    </location>
</feature>
<keyword evidence="3" id="KW-1185">Reference proteome</keyword>
<organism evidence="2 3">
    <name type="scientific">Tanacetum coccineum</name>
    <dbReference type="NCBI Taxonomy" id="301880"/>
    <lineage>
        <taxon>Eukaryota</taxon>
        <taxon>Viridiplantae</taxon>
        <taxon>Streptophyta</taxon>
        <taxon>Embryophyta</taxon>
        <taxon>Tracheophyta</taxon>
        <taxon>Spermatophyta</taxon>
        <taxon>Magnoliopsida</taxon>
        <taxon>eudicotyledons</taxon>
        <taxon>Gunneridae</taxon>
        <taxon>Pentapetalae</taxon>
        <taxon>asterids</taxon>
        <taxon>campanulids</taxon>
        <taxon>Asterales</taxon>
        <taxon>Asteraceae</taxon>
        <taxon>Asteroideae</taxon>
        <taxon>Anthemideae</taxon>
        <taxon>Anthemidinae</taxon>
        <taxon>Tanacetum</taxon>
    </lineage>
</organism>
<gene>
    <name evidence="2" type="ORF">Tco_0772835</name>
</gene>
<dbReference type="Proteomes" id="UP001151760">
    <property type="component" value="Unassembled WGS sequence"/>
</dbReference>
<evidence type="ECO:0000313" key="2">
    <source>
        <dbReference type="EMBL" id="GJS90199.1"/>
    </source>
</evidence>
<dbReference type="EMBL" id="BQNB010011409">
    <property type="protein sequence ID" value="GJS90199.1"/>
    <property type="molecule type" value="Genomic_DNA"/>
</dbReference>
<dbReference type="PANTHER" id="PTHR21286:SF0">
    <property type="entry name" value="NUCLEAR PORE COMPLEX PROTEIN NUP160"/>
    <property type="match status" value="1"/>
</dbReference>
<evidence type="ECO:0000313" key="3">
    <source>
        <dbReference type="Proteomes" id="UP001151760"/>
    </source>
</evidence>
<dbReference type="Pfam" id="PF23347">
    <property type="entry name" value="TPR_Nup160_C"/>
    <property type="match status" value="1"/>
</dbReference>
<dbReference type="InterPro" id="IPR056536">
    <property type="entry name" value="TPR_NUP160_C"/>
</dbReference>
<comment type="caution">
    <text evidence="2">The sequence shown here is derived from an EMBL/GenBank/DDBJ whole genome shotgun (WGS) entry which is preliminary data.</text>
</comment>
<accession>A0ABQ4ZJ01</accession>
<dbReference type="PANTHER" id="PTHR21286">
    <property type="entry name" value="NUCLEAR PORE COMPLEX PROTEIN NUP160"/>
    <property type="match status" value="1"/>
</dbReference>
<protein>
    <submittedName>
        <fullName evidence="2">Nuclear pore complex protein NUP160 isoform X2</fullName>
    </submittedName>
</protein>
<name>A0ABQ4ZJ01_9ASTR</name>
<reference evidence="2" key="1">
    <citation type="journal article" date="2022" name="Int. J. Mol. Sci.">
        <title>Draft Genome of Tanacetum Coccineum: Genomic Comparison of Closely Related Tanacetum-Family Plants.</title>
        <authorList>
            <person name="Yamashiro T."/>
            <person name="Shiraishi A."/>
            <person name="Nakayama K."/>
            <person name="Satake H."/>
        </authorList>
    </citation>
    <scope>NUCLEOTIDE SEQUENCE</scope>
</reference>
<evidence type="ECO:0000259" key="1">
    <source>
        <dbReference type="Pfam" id="PF23347"/>
    </source>
</evidence>